<sequence length="489" mass="58167">MKKLLSTAHLRQMTLFDELLTREWVTLHELHQKLNYPTRTIYSDIQEMNDYAKPIVIKSSTAGFKLTIPNHYSPRYYFRQLIQKSREFSLIELAFFEKEKNLEDLSERLFISLSTTKRLIKKVNQSLKERHFQISLSPFSLVGDEEQILGFMYYYFSEKYYLPNEIFNHEQMLLLDQLTTSLATEVDKELNFASTKRINYSVYVHLNRIQRGHHSPVNNPLAANHWEILENIQFCDQFLTLFQIKLSTSILNQLYSIWFKPEYAYNFEHMLHLIAKQPQLKHNYRLIQHLIDDFTTKFDLESSDNSSLIVDLFNLFHRVKQQPFMLYDKRKYFLRTLQTGGNNLFLLGLIKAALLAILPDQWQEFEMNELLYIIVTHWPELVSKVEHALPKVSLYLLLDTDQEHSRYLKKEIESYSRVMSDVTIIQDYSQYLSENSIQENGILLTNIPGLTSQKMEMICFNELLSTADWEQLDKLQRKQQLLLLQDIRI</sequence>
<dbReference type="Gene3D" id="1.10.10.10">
    <property type="entry name" value="Winged helix-like DNA-binding domain superfamily/Winged helix DNA-binding domain"/>
    <property type="match status" value="2"/>
</dbReference>
<dbReference type="EMBL" id="JAEEGA010000012">
    <property type="protein sequence ID" value="MBP1042839.1"/>
    <property type="molecule type" value="Genomic_DNA"/>
</dbReference>
<keyword evidence="2" id="KW-0804">Transcription</keyword>
<protein>
    <submittedName>
        <fullName evidence="4">Helix-turn-helix domain-containing protein</fullName>
    </submittedName>
</protein>
<dbReference type="InterPro" id="IPR007737">
    <property type="entry name" value="Mga_HTH"/>
</dbReference>
<accession>A0A940SWC2</accession>
<evidence type="ECO:0000256" key="2">
    <source>
        <dbReference type="ARBA" id="ARBA00023163"/>
    </source>
</evidence>
<reference evidence="4" key="1">
    <citation type="submission" date="2020-12" db="EMBL/GenBank/DDBJ databases">
        <title>Vagococcus allomyrinae sp. nov. and Enterococcus lavae sp. nov., isolated from the larvae of Allomyrina dichotoma.</title>
        <authorList>
            <person name="Lee S.D."/>
        </authorList>
    </citation>
    <scope>NUCLEOTIDE SEQUENCE</scope>
    <source>
        <strain evidence="4">BWB3-3</strain>
    </source>
</reference>
<dbReference type="PANTHER" id="PTHR30185">
    <property type="entry name" value="CRYPTIC BETA-GLUCOSIDE BGL OPERON ANTITERMINATOR"/>
    <property type="match status" value="1"/>
</dbReference>
<proteinExistence type="predicted"/>
<keyword evidence="5" id="KW-1185">Reference proteome</keyword>
<organism evidence="4 5">
    <name type="scientific">Vagococcus allomyrinae</name>
    <dbReference type="NCBI Taxonomy" id="2794353"/>
    <lineage>
        <taxon>Bacteria</taxon>
        <taxon>Bacillati</taxon>
        <taxon>Bacillota</taxon>
        <taxon>Bacilli</taxon>
        <taxon>Lactobacillales</taxon>
        <taxon>Enterococcaceae</taxon>
        <taxon>Vagococcus</taxon>
    </lineage>
</organism>
<keyword evidence="1" id="KW-0805">Transcription regulation</keyword>
<comment type="caution">
    <text evidence="4">The sequence shown here is derived from an EMBL/GenBank/DDBJ whole genome shotgun (WGS) entry which is preliminary data.</text>
</comment>
<dbReference type="InterPro" id="IPR050661">
    <property type="entry name" value="BglG_antiterminators"/>
</dbReference>
<dbReference type="Pfam" id="PF05043">
    <property type="entry name" value="Mga"/>
    <property type="match status" value="1"/>
</dbReference>
<feature type="domain" description="Mga helix-turn-helix" evidence="3">
    <location>
        <begin position="79"/>
        <end position="156"/>
    </location>
</feature>
<dbReference type="AlphaFoldDB" id="A0A940SWC2"/>
<evidence type="ECO:0000259" key="3">
    <source>
        <dbReference type="Pfam" id="PF05043"/>
    </source>
</evidence>
<name>A0A940SWC2_9ENTE</name>
<dbReference type="PANTHER" id="PTHR30185:SF18">
    <property type="entry name" value="TRANSCRIPTIONAL REGULATOR MTLR"/>
    <property type="match status" value="1"/>
</dbReference>
<evidence type="ECO:0000256" key="1">
    <source>
        <dbReference type="ARBA" id="ARBA00023015"/>
    </source>
</evidence>
<evidence type="ECO:0000313" key="4">
    <source>
        <dbReference type="EMBL" id="MBP1042839.1"/>
    </source>
</evidence>
<dbReference type="RefSeq" id="WP_209530438.1">
    <property type="nucleotide sequence ID" value="NZ_JAEEGA010000012.1"/>
</dbReference>
<dbReference type="InterPro" id="IPR036388">
    <property type="entry name" value="WH-like_DNA-bd_sf"/>
</dbReference>
<gene>
    <name evidence="4" type="ORF">I6N95_17620</name>
</gene>
<dbReference type="Proteomes" id="UP000674938">
    <property type="component" value="Unassembled WGS sequence"/>
</dbReference>
<evidence type="ECO:0000313" key="5">
    <source>
        <dbReference type="Proteomes" id="UP000674938"/>
    </source>
</evidence>